<dbReference type="EMBL" id="LVJS01000114">
    <property type="protein sequence ID" value="KZC22368.1"/>
    <property type="molecule type" value="Genomic_DNA"/>
</dbReference>
<feature type="transmembrane region" description="Helical" evidence="1">
    <location>
        <begin position="73"/>
        <end position="92"/>
    </location>
</feature>
<dbReference type="Pfam" id="PF06127">
    <property type="entry name" value="Mpo1-like"/>
    <property type="match status" value="1"/>
</dbReference>
<accession>A0A154QDT4</accession>
<dbReference type="GO" id="GO:0046521">
    <property type="term" value="P:sphingoid catabolic process"/>
    <property type="evidence" value="ECO:0007669"/>
    <property type="project" value="TreeGrafter"/>
</dbReference>
<evidence type="ECO:0000313" key="3">
    <source>
        <dbReference type="Proteomes" id="UP000076131"/>
    </source>
</evidence>
<reference evidence="2 3" key="1">
    <citation type="journal article" date="2016" name="MBio">
        <title>Lateral Gene Transfer in a Heavy Metal-Contaminated-Groundwater Microbial Community.</title>
        <authorList>
            <person name="Hemme C.L."/>
            <person name="Green S.J."/>
            <person name="Rishishwar L."/>
            <person name="Prakash O."/>
            <person name="Pettenato A."/>
            <person name="Chakraborty R."/>
            <person name="Deutschbauer A.M."/>
            <person name="Van Nostrand J.D."/>
            <person name="Wu L."/>
            <person name="He Z."/>
            <person name="Jordan I.K."/>
            <person name="Hazen T.C."/>
            <person name="Arkin A.P."/>
            <person name="Kostka J.E."/>
            <person name="Zhou J."/>
        </authorList>
    </citation>
    <scope>NUCLEOTIDE SEQUENCE [LARGE SCALE GENOMIC DNA]</scope>
    <source>
        <strain evidence="2 3">FW104-T7</strain>
    </source>
</reference>
<feature type="transmembrane region" description="Helical" evidence="1">
    <location>
        <begin position="48"/>
        <end position="66"/>
    </location>
</feature>
<keyword evidence="3" id="KW-1185">Reference proteome</keyword>
<name>A0A154QDT4_9GAMM</name>
<protein>
    <recommendedName>
        <fullName evidence="4">DUF962 domain-containing protein</fullName>
    </recommendedName>
</protein>
<keyword evidence="1" id="KW-1133">Transmembrane helix</keyword>
<dbReference type="PANTHER" id="PTHR28026:SF9">
    <property type="entry name" value="2-HYDROXY-PALMITIC ACID DIOXYGENASE MPO1"/>
    <property type="match status" value="1"/>
</dbReference>
<dbReference type="AlphaFoldDB" id="A0A154QDT4"/>
<proteinExistence type="predicted"/>
<dbReference type="InterPro" id="IPR009305">
    <property type="entry name" value="Mpo1-like"/>
</dbReference>
<evidence type="ECO:0000256" key="1">
    <source>
        <dbReference type="SAM" id="Phobius"/>
    </source>
</evidence>
<dbReference type="RefSeq" id="WP_008435179.1">
    <property type="nucleotide sequence ID" value="NZ_LVJS01000114.1"/>
</dbReference>
<evidence type="ECO:0000313" key="2">
    <source>
        <dbReference type="EMBL" id="KZC22368.1"/>
    </source>
</evidence>
<feature type="transmembrane region" description="Helical" evidence="1">
    <location>
        <begin position="98"/>
        <end position="117"/>
    </location>
</feature>
<dbReference type="Proteomes" id="UP000076131">
    <property type="component" value="Unassembled WGS sequence"/>
</dbReference>
<keyword evidence="1" id="KW-0812">Transmembrane</keyword>
<feature type="transmembrane region" description="Helical" evidence="1">
    <location>
        <begin position="21"/>
        <end position="42"/>
    </location>
</feature>
<dbReference type="eggNOG" id="COG4539">
    <property type="taxonomic scope" value="Bacteria"/>
</dbReference>
<keyword evidence="1" id="KW-0472">Membrane</keyword>
<dbReference type="STRING" id="416169.RHOFW104T7_01105"/>
<dbReference type="PANTHER" id="PTHR28026">
    <property type="entry name" value="DUF962 DOMAIN PROTEIN (AFU_ORTHOLOGUE AFUA_8G05310)"/>
    <property type="match status" value="1"/>
</dbReference>
<dbReference type="GO" id="GO:0016020">
    <property type="term" value="C:membrane"/>
    <property type="evidence" value="ECO:0007669"/>
    <property type="project" value="GOC"/>
</dbReference>
<sequence length="156" mass="17869">MRTMQDWLDSYSGDHRNPTNQVFHWFCVPPIVWSVIALLWAIPVPFTALRPGSWAVLVMVLAFYWYWKRSHRLAVGLLLVFALFGLLTNFLYGQLGAAQLGWLALGVFVVAWIGQFIGHQFEGRKPSFLTDLSYLLIGPAWLMAKLLRKLGFKQVT</sequence>
<gene>
    <name evidence="2" type="ORF">RHOFW104T7_01105</name>
</gene>
<evidence type="ECO:0008006" key="4">
    <source>
        <dbReference type="Google" id="ProtNLM"/>
    </source>
</evidence>
<comment type="caution">
    <text evidence="2">The sequence shown here is derived from an EMBL/GenBank/DDBJ whole genome shotgun (WGS) entry which is preliminary data.</text>
</comment>
<organism evidence="2 3">
    <name type="scientific">Rhodanobacter thiooxydans</name>
    <dbReference type="NCBI Taxonomy" id="416169"/>
    <lineage>
        <taxon>Bacteria</taxon>
        <taxon>Pseudomonadati</taxon>
        <taxon>Pseudomonadota</taxon>
        <taxon>Gammaproteobacteria</taxon>
        <taxon>Lysobacterales</taxon>
        <taxon>Rhodanobacteraceae</taxon>
        <taxon>Rhodanobacter</taxon>
    </lineage>
</organism>